<dbReference type="Pfam" id="PF00528">
    <property type="entry name" value="BPD_transp_1"/>
    <property type="match status" value="1"/>
</dbReference>
<evidence type="ECO:0000256" key="5">
    <source>
        <dbReference type="ARBA" id="ARBA00022989"/>
    </source>
</evidence>
<dbReference type="PROSITE" id="PS50928">
    <property type="entry name" value="ABC_TM1"/>
    <property type="match status" value="1"/>
</dbReference>
<dbReference type="GO" id="GO:0005886">
    <property type="term" value="C:plasma membrane"/>
    <property type="evidence" value="ECO:0007669"/>
    <property type="project" value="UniProtKB-SubCell"/>
</dbReference>
<sequence length="271" mass="29841">MLLLYGVFYLFPIGWGLVGSFADWNPIKGEFNFIGLANYIELMGDPLFLQSVGTTMVFTVVCTLCTSGLGLLLAVLVCGTRRMQNFFKTCIYLPYITAIMSVAVVWRWIFLAQGGLLNNILSSLGMQSVDWLGTSSTVMPSLMLMTIWHDVGFSLILFIAGISDISPVLYEAAKVDGANAFHLFRYITVPMLSRTTALVVVSNIITYVQVYDQVMALTKGGPGDASYTATYYLFDKALGYYRFGYASATAVVLLVIIMLLSLLQFKLSGDD</sequence>
<organism evidence="9 10">
    <name type="scientific">Candidatus Allofournierella pullicola</name>
    <dbReference type="NCBI Taxonomy" id="2838596"/>
    <lineage>
        <taxon>Bacteria</taxon>
        <taxon>Bacillati</taxon>
        <taxon>Bacillota</taxon>
        <taxon>Clostridia</taxon>
        <taxon>Eubacteriales</taxon>
        <taxon>Oscillospiraceae</taxon>
        <taxon>Allofournierella</taxon>
    </lineage>
</organism>
<evidence type="ECO:0000256" key="7">
    <source>
        <dbReference type="RuleBase" id="RU363032"/>
    </source>
</evidence>
<keyword evidence="6 7" id="KW-0472">Membrane</keyword>
<dbReference type="PANTHER" id="PTHR43227:SF8">
    <property type="entry name" value="DIACETYLCHITOBIOSE UPTAKE SYSTEM PERMEASE PROTEIN DASB"/>
    <property type="match status" value="1"/>
</dbReference>
<reference evidence="9" key="1">
    <citation type="journal article" date="2021" name="PeerJ">
        <title>Extensive microbial diversity within the chicken gut microbiome revealed by metagenomics and culture.</title>
        <authorList>
            <person name="Gilroy R."/>
            <person name="Ravi A."/>
            <person name="Getino M."/>
            <person name="Pursley I."/>
            <person name="Horton D.L."/>
            <person name="Alikhan N.F."/>
            <person name="Baker D."/>
            <person name="Gharbi K."/>
            <person name="Hall N."/>
            <person name="Watson M."/>
            <person name="Adriaenssens E.M."/>
            <person name="Foster-Nyarko E."/>
            <person name="Jarju S."/>
            <person name="Secka A."/>
            <person name="Antonio M."/>
            <person name="Oren A."/>
            <person name="Chaudhuri R.R."/>
            <person name="La Ragione R."/>
            <person name="Hildebrand F."/>
            <person name="Pallen M.J."/>
        </authorList>
    </citation>
    <scope>NUCLEOTIDE SEQUENCE</scope>
    <source>
        <strain evidence="9">2239</strain>
    </source>
</reference>
<keyword evidence="2 7" id="KW-0813">Transport</keyword>
<dbReference type="EMBL" id="DXFW01000022">
    <property type="protein sequence ID" value="HIX06000.1"/>
    <property type="molecule type" value="Genomic_DNA"/>
</dbReference>
<dbReference type="PANTHER" id="PTHR43227">
    <property type="entry name" value="BLL4140 PROTEIN"/>
    <property type="match status" value="1"/>
</dbReference>
<dbReference type="InterPro" id="IPR050809">
    <property type="entry name" value="UgpAE/MalFG_permease"/>
</dbReference>
<reference evidence="9" key="2">
    <citation type="submission" date="2021-04" db="EMBL/GenBank/DDBJ databases">
        <authorList>
            <person name="Gilroy R."/>
        </authorList>
    </citation>
    <scope>NUCLEOTIDE SEQUENCE</scope>
    <source>
        <strain evidence="9">2239</strain>
    </source>
</reference>
<dbReference type="SUPFAM" id="SSF161098">
    <property type="entry name" value="MetI-like"/>
    <property type="match status" value="1"/>
</dbReference>
<keyword evidence="5 7" id="KW-1133">Transmembrane helix</keyword>
<evidence type="ECO:0000256" key="3">
    <source>
        <dbReference type="ARBA" id="ARBA00022475"/>
    </source>
</evidence>
<evidence type="ECO:0000313" key="10">
    <source>
        <dbReference type="Proteomes" id="UP000824193"/>
    </source>
</evidence>
<name>A0A9D1V4K4_9FIRM</name>
<feature type="transmembrane region" description="Helical" evidence="7">
    <location>
        <begin position="151"/>
        <end position="170"/>
    </location>
</feature>
<dbReference type="AlphaFoldDB" id="A0A9D1V4K4"/>
<evidence type="ECO:0000256" key="1">
    <source>
        <dbReference type="ARBA" id="ARBA00004651"/>
    </source>
</evidence>
<evidence type="ECO:0000256" key="2">
    <source>
        <dbReference type="ARBA" id="ARBA00022448"/>
    </source>
</evidence>
<evidence type="ECO:0000259" key="8">
    <source>
        <dbReference type="PROSITE" id="PS50928"/>
    </source>
</evidence>
<evidence type="ECO:0000256" key="4">
    <source>
        <dbReference type="ARBA" id="ARBA00022692"/>
    </source>
</evidence>
<evidence type="ECO:0000313" key="9">
    <source>
        <dbReference type="EMBL" id="HIX06000.1"/>
    </source>
</evidence>
<dbReference type="InterPro" id="IPR035906">
    <property type="entry name" value="MetI-like_sf"/>
</dbReference>
<dbReference type="InterPro" id="IPR000515">
    <property type="entry name" value="MetI-like"/>
</dbReference>
<dbReference type="Gene3D" id="1.10.3720.10">
    <property type="entry name" value="MetI-like"/>
    <property type="match status" value="1"/>
</dbReference>
<accession>A0A9D1V4K4</accession>
<feature type="domain" description="ABC transmembrane type-1" evidence="8">
    <location>
        <begin position="52"/>
        <end position="264"/>
    </location>
</feature>
<comment type="similarity">
    <text evidence="7">Belongs to the binding-protein-dependent transport system permease family.</text>
</comment>
<feature type="transmembrane region" description="Helical" evidence="7">
    <location>
        <begin position="47"/>
        <end position="78"/>
    </location>
</feature>
<feature type="transmembrane region" description="Helical" evidence="7">
    <location>
        <begin position="90"/>
        <end position="109"/>
    </location>
</feature>
<evidence type="ECO:0000256" key="6">
    <source>
        <dbReference type="ARBA" id="ARBA00023136"/>
    </source>
</evidence>
<keyword evidence="3" id="KW-1003">Cell membrane</keyword>
<feature type="transmembrane region" description="Helical" evidence="7">
    <location>
        <begin position="243"/>
        <end position="263"/>
    </location>
</feature>
<comment type="subcellular location">
    <subcellularLocation>
        <location evidence="1 7">Cell membrane</location>
        <topology evidence="1 7">Multi-pass membrane protein</topology>
    </subcellularLocation>
</comment>
<feature type="transmembrane region" description="Helical" evidence="7">
    <location>
        <begin position="191"/>
        <end position="210"/>
    </location>
</feature>
<dbReference type="CDD" id="cd06261">
    <property type="entry name" value="TM_PBP2"/>
    <property type="match status" value="1"/>
</dbReference>
<protein>
    <submittedName>
        <fullName evidence="9">Sugar ABC transporter permease</fullName>
    </submittedName>
</protein>
<comment type="caution">
    <text evidence="9">The sequence shown here is derived from an EMBL/GenBank/DDBJ whole genome shotgun (WGS) entry which is preliminary data.</text>
</comment>
<gene>
    <name evidence="9" type="ORF">H9865_07870</name>
</gene>
<proteinExistence type="inferred from homology"/>
<feature type="transmembrane region" description="Helical" evidence="7">
    <location>
        <begin position="7"/>
        <end position="27"/>
    </location>
</feature>
<dbReference type="Proteomes" id="UP000824193">
    <property type="component" value="Unassembled WGS sequence"/>
</dbReference>
<dbReference type="GO" id="GO:0055085">
    <property type="term" value="P:transmembrane transport"/>
    <property type="evidence" value="ECO:0007669"/>
    <property type="project" value="InterPro"/>
</dbReference>
<keyword evidence="4 7" id="KW-0812">Transmembrane</keyword>